<dbReference type="InterPro" id="IPR013325">
    <property type="entry name" value="RNA_pol_sigma_r2"/>
</dbReference>
<dbReference type="InterPro" id="IPR013324">
    <property type="entry name" value="RNA_pol_sigma_r3/r4-like"/>
</dbReference>
<dbReference type="CDD" id="cd15482">
    <property type="entry name" value="Sialidase_non-viral"/>
    <property type="match status" value="1"/>
</dbReference>
<dbReference type="Gene3D" id="2.130.10.10">
    <property type="entry name" value="YVTN repeat-like/Quinoprotein amine dehydrogenase"/>
    <property type="match status" value="1"/>
</dbReference>
<evidence type="ECO:0000256" key="2">
    <source>
        <dbReference type="ARBA" id="ARBA00023015"/>
    </source>
</evidence>
<dbReference type="InterPro" id="IPR039425">
    <property type="entry name" value="RNA_pol_sigma-70-like"/>
</dbReference>
<dbReference type="EMBL" id="JACHMY010000001">
    <property type="protein sequence ID" value="MBB5840829.1"/>
    <property type="molecule type" value="Genomic_DNA"/>
</dbReference>
<feature type="domain" description="RNA polymerase sigma factor 70 region 4 type 2" evidence="8">
    <location>
        <begin position="104"/>
        <end position="154"/>
    </location>
</feature>
<dbReference type="GO" id="GO:0003677">
    <property type="term" value="F:DNA binding"/>
    <property type="evidence" value="ECO:0007669"/>
    <property type="project" value="UniProtKB-KW"/>
</dbReference>
<name>A0A7W9JES3_9ACTN</name>
<dbReference type="InterPro" id="IPR007627">
    <property type="entry name" value="RNA_pol_sigma70_r2"/>
</dbReference>
<organism evidence="9 10">
    <name type="scientific">Kribbella italica</name>
    <dbReference type="NCBI Taxonomy" id="1540520"/>
    <lineage>
        <taxon>Bacteria</taxon>
        <taxon>Bacillati</taxon>
        <taxon>Actinomycetota</taxon>
        <taxon>Actinomycetes</taxon>
        <taxon>Propionibacteriales</taxon>
        <taxon>Kribbellaceae</taxon>
        <taxon>Kribbella</taxon>
    </lineage>
</organism>
<dbReference type="Gene3D" id="1.10.1740.10">
    <property type="match status" value="1"/>
</dbReference>
<evidence type="ECO:0000256" key="6">
    <source>
        <dbReference type="SAM" id="MobiDB-lite"/>
    </source>
</evidence>
<dbReference type="Pfam" id="PF08281">
    <property type="entry name" value="Sigma70_r4_2"/>
    <property type="match status" value="1"/>
</dbReference>
<dbReference type="PANTHER" id="PTHR43133:SF50">
    <property type="entry name" value="ECF RNA POLYMERASE SIGMA FACTOR SIGM"/>
    <property type="match status" value="1"/>
</dbReference>
<protein>
    <submittedName>
        <fullName evidence="9">RNA polymerase sigma factor (Sigma-70 family)</fullName>
    </submittedName>
</protein>
<comment type="similarity">
    <text evidence="1">Belongs to the sigma-70 factor family. ECF subfamily.</text>
</comment>
<dbReference type="NCBIfam" id="TIGR02937">
    <property type="entry name" value="sigma70-ECF"/>
    <property type="match status" value="1"/>
</dbReference>
<dbReference type="Proteomes" id="UP000549971">
    <property type="component" value="Unassembled WGS sequence"/>
</dbReference>
<keyword evidence="5" id="KW-0804">Transcription</keyword>
<evidence type="ECO:0000256" key="3">
    <source>
        <dbReference type="ARBA" id="ARBA00023082"/>
    </source>
</evidence>
<dbReference type="Pfam" id="PF04542">
    <property type="entry name" value="Sigma70_r2"/>
    <property type="match status" value="1"/>
</dbReference>
<keyword evidence="10" id="KW-1185">Reference proteome</keyword>
<dbReference type="SUPFAM" id="SSF88946">
    <property type="entry name" value="Sigma2 domain of RNA polymerase sigma factors"/>
    <property type="match status" value="1"/>
</dbReference>
<keyword evidence="2" id="KW-0805">Transcription regulation</keyword>
<feature type="region of interest" description="Disordered" evidence="6">
    <location>
        <begin position="333"/>
        <end position="356"/>
    </location>
</feature>
<evidence type="ECO:0000259" key="8">
    <source>
        <dbReference type="Pfam" id="PF08281"/>
    </source>
</evidence>
<dbReference type="AlphaFoldDB" id="A0A7W9JES3"/>
<proteinExistence type="inferred from homology"/>
<dbReference type="PANTHER" id="PTHR43133">
    <property type="entry name" value="RNA POLYMERASE ECF-TYPE SIGMA FACTO"/>
    <property type="match status" value="1"/>
</dbReference>
<comment type="caution">
    <text evidence="9">The sequence shown here is derived from an EMBL/GenBank/DDBJ whole genome shotgun (WGS) entry which is preliminary data.</text>
</comment>
<dbReference type="GO" id="GO:0016987">
    <property type="term" value="F:sigma factor activity"/>
    <property type="evidence" value="ECO:0007669"/>
    <property type="project" value="UniProtKB-KW"/>
</dbReference>
<dbReference type="CDD" id="cd06171">
    <property type="entry name" value="Sigma70_r4"/>
    <property type="match status" value="1"/>
</dbReference>
<dbReference type="SUPFAM" id="SSF110296">
    <property type="entry name" value="Oligoxyloglucan reducing end-specific cellobiohydrolase"/>
    <property type="match status" value="1"/>
</dbReference>
<evidence type="ECO:0000256" key="4">
    <source>
        <dbReference type="ARBA" id="ARBA00023125"/>
    </source>
</evidence>
<dbReference type="InterPro" id="IPR014284">
    <property type="entry name" value="RNA_pol_sigma-70_dom"/>
</dbReference>
<keyword evidence="3" id="KW-0731">Sigma factor</keyword>
<evidence type="ECO:0000259" key="7">
    <source>
        <dbReference type="Pfam" id="PF04542"/>
    </source>
</evidence>
<evidence type="ECO:0000313" key="10">
    <source>
        <dbReference type="Proteomes" id="UP000549971"/>
    </source>
</evidence>
<dbReference type="RefSeq" id="WP_184803471.1">
    <property type="nucleotide sequence ID" value="NZ_JACHMY010000001.1"/>
</dbReference>
<sequence>MTQDESLRDLYDGCYRRLVAQLYAICGNLGEAEDAVQEAFVRAVEKPRRFAAVDNPEAWLRVVALNVVRSRFRRLNRYRGLLAKEAASTPPIDVPGLSPDHVHLVDALRQLPLEQREAITLHHIVDLPVREVAIQLGVPEGTVKARLTRGRARLAPLVQEFADDIEVEGQVNPRAPVRDATGRWWVVTGEWLSGSRSDIAWTDDRGRTWKHAPLDPENPASTLAVSQNGQTAVATSWGDGATLEKIEAVRLSTDAGRTWRTVQDPPDFRDGGPLAFSDGTALLLGRDSDETKPSSYRISPSGEFTGRSVVAALNSLQGDDRLLYGLVATGPQNLDQGRSVATSTDRGATWRSFEPR</sequence>
<gene>
    <name evidence="9" type="ORF">HDA39_007563</name>
</gene>
<dbReference type="Gene3D" id="1.10.10.10">
    <property type="entry name" value="Winged helix-like DNA-binding domain superfamily/Winged helix DNA-binding domain"/>
    <property type="match status" value="1"/>
</dbReference>
<dbReference type="InterPro" id="IPR013249">
    <property type="entry name" value="RNA_pol_sigma70_r4_t2"/>
</dbReference>
<accession>A0A7W9JES3</accession>
<dbReference type="InterPro" id="IPR015943">
    <property type="entry name" value="WD40/YVTN_repeat-like_dom_sf"/>
</dbReference>
<feature type="compositionally biased region" description="Polar residues" evidence="6">
    <location>
        <begin position="333"/>
        <end position="346"/>
    </location>
</feature>
<keyword evidence="4" id="KW-0238">DNA-binding</keyword>
<evidence type="ECO:0000313" key="9">
    <source>
        <dbReference type="EMBL" id="MBB5840829.1"/>
    </source>
</evidence>
<dbReference type="SUPFAM" id="SSF88659">
    <property type="entry name" value="Sigma3 and sigma4 domains of RNA polymerase sigma factors"/>
    <property type="match status" value="1"/>
</dbReference>
<feature type="domain" description="RNA polymerase sigma-70 region 2" evidence="7">
    <location>
        <begin position="10"/>
        <end position="77"/>
    </location>
</feature>
<reference evidence="9 10" key="1">
    <citation type="submission" date="2020-08" db="EMBL/GenBank/DDBJ databases">
        <title>Sequencing the genomes of 1000 actinobacteria strains.</title>
        <authorList>
            <person name="Klenk H.-P."/>
        </authorList>
    </citation>
    <scope>NUCLEOTIDE SEQUENCE [LARGE SCALE GENOMIC DNA]</scope>
    <source>
        <strain evidence="9 10">DSM 28967</strain>
    </source>
</reference>
<dbReference type="GO" id="GO:0006352">
    <property type="term" value="P:DNA-templated transcription initiation"/>
    <property type="evidence" value="ECO:0007669"/>
    <property type="project" value="InterPro"/>
</dbReference>
<evidence type="ECO:0000256" key="5">
    <source>
        <dbReference type="ARBA" id="ARBA00023163"/>
    </source>
</evidence>
<dbReference type="InterPro" id="IPR036388">
    <property type="entry name" value="WH-like_DNA-bd_sf"/>
</dbReference>
<evidence type="ECO:0000256" key="1">
    <source>
        <dbReference type="ARBA" id="ARBA00010641"/>
    </source>
</evidence>